<keyword evidence="3" id="KW-0812">Transmembrane</keyword>
<evidence type="ECO:0000256" key="8">
    <source>
        <dbReference type="RuleBase" id="RU362121"/>
    </source>
</evidence>
<reference evidence="11" key="1">
    <citation type="submission" date="2021-06" db="EMBL/GenBank/DDBJ databases">
        <authorList>
            <person name="Hodson N. C."/>
            <person name="Mongue J. A."/>
            <person name="Jaron S. K."/>
        </authorList>
    </citation>
    <scope>NUCLEOTIDE SEQUENCE</scope>
</reference>
<feature type="domain" description="Cytochrome b5 heme-binding" evidence="10">
    <location>
        <begin position="79"/>
        <end position="155"/>
    </location>
</feature>
<evidence type="ECO:0000256" key="6">
    <source>
        <dbReference type="ARBA" id="ARBA00023136"/>
    </source>
</evidence>
<dbReference type="PANTHER" id="PTHR19359:SF41">
    <property type="entry name" value="GEO08203P1"/>
    <property type="match status" value="1"/>
</dbReference>
<evidence type="ECO:0000256" key="5">
    <source>
        <dbReference type="ARBA" id="ARBA00023004"/>
    </source>
</evidence>
<keyword evidence="12" id="KW-1185">Reference proteome</keyword>
<feature type="region of interest" description="Disordered" evidence="9">
    <location>
        <begin position="45"/>
        <end position="72"/>
    </location>
</feature>
<dbReference type="GO" id="GO:0020037">
    <property type="term" value="F:heme binding"/>
    <property type="evidence" value="ECO:0007669"/>
    <property type="project" value="UniProtKB-UniRule"/>
</dbReference>
<dbReference type="PROSITE" id="PS00191">
    <property type="entry name" value="CYTOCHROME_B5_1"/>
    <property type="match status" value="1"/>
</dbReference>
<keyword evidence="2 8" id="KW-0349">Heme</keyword>
<keyword evidence="5 8" id="KW-0408">Iron</keyword>
<dbReference type="InterPro" id="IPR018506">
    <property type="entry name" value="Cyt_B5_heme-BS"/>
</dbReference>
<evidence type="ECO:0000259" key="10">
    <source>
        <dbReference type="PROSITE" id="PS50255"/>
    </source>
</evidence>
<evidence type="ECO:0000256" key="4">
    <source>
        <dbReference type="ARBA" id="ARBA00022723"/>
    </source>
</evidence>
<sequence>MSEMQDEFVNAVPYPTVSTMATTLGYQVLSLMGSRVRDVIASKIVTTPEPQQNNTKSTSTKERRWNRRTGATETPMDDLPLFTLDDVSYHDTPNDCWMIIYDRIYDVSSFLTEHPGGDEIMLEYAGRDATLAFRSVGHSNMAESLLKPYLMGILVESERLWTRFFNMNADFPA</sequence>
<name>A0A8J2LS51_9HEXA</name>
<dbReference type="GO" id="GO:0046872">
    <property type="term" value="F:metal ion binding"/>
    <property type="evidence" value="ECO:0007669"/>
    <property type="project" value="UniProtKB-UniRule"/>
</dbReference>
<dbReference type="Proteomes" id="UP000708208">
    <property type="component" value="Unassembled WGS sequence"/>
</dbReference>
<evidence type="ECO:0000256" key="9">
    <source>
        <dbReference type="SAM" id="MobiDB-lite"/>
    </source>
</evidence>
<dbReference type="InterPro" id="IPR050668">
    <property type="entry name" value="Cytochrome_b5"/>
</dbReference>
<comment type="subcellular location">
    <subcellularLocation>
        <location evidence="1">Membrane</location>
    </subcellularLocation>
</comment>
<feature type="compositionally biased region" description="Polar residues" evidence="9">
    <location>
        <begin position="45"/>
        <end position="58"/>
    </location>
</feature>
<dbReference type="Pfam" id="PF00173">
    <property type="entry name" value="Cyt-b5"/>
    <property type="match status" value="1"/>
</dbReference>
<proteinExistence type="inferred from homology"/>
<organism evidence="11 12">
    <name type="scientific">Allacma fusca</name>
    <dbReference type="NCBI Taxonomy" id="39272"/>
    <lineage>
        <taxon>Eukaryota</taxon>
        <taxon>Metazoa</taxon>
        <taxon>Ecdysozoa</taxon>
        <taxon>Arthropoda</taxon>
        <taxon>Hexapoda</taxon>
        <taxon>Collembola</taxon>
        <taxon>Symphypleona</taxon>
        <taxon>Sminthuridae</taxon>
        <taxon>Allacma</taxon>
    </lineage>
</organism>
<evidence type="ECO:0000256" key="2">
    <source>
        <dbReference type="ARBA" id="ARBA00022617"/>
    </source>
</evidence>
<comment type="similarity">
    <text evidence="7 8">Belongs to the cytochrome b5 family.</text>
</comment>
<dbReference type="PROSITE" id="PS50255">
    <property type="entry name" value="CYTOCHROME_B5_2"/>
    <property type="match status" value="1"/>
</dbReference>
<evidence type="ECO:0000256" key="1">
    <source>
        <dbReference type="ARBA" id="ARBA00004370"/>
    </source>
</evidence>
<evidence type="ECO:0000256" key="7">
    <source>
        <dbReference type="ARBA" id="ARBA00038168"/>
    </source>
</evidence>
<comment type="caution">
    <text evidence="11">The sequence shown here is derived from an EMBL/GenBank/DDBJ whole genome shotgun (WGS) entry which is preliminary data.</text>
</comment>
<keyword evidence="4 8" id="KW-0479">Metal-binding</keyword>
<evidence type="ECO:0000313" key="11">
    <source>
        <dbReference type="EMBL" id="CAG7837115.1"/>
    </source>
</evidence>
<keyword evidence="6" id="KW-0472">Membrane</keyword>
<dbReference type="OrthoDB" id="260519at2759"/>
<evidence type="ECO:0000313" key="12">
    <source>
        <dbReference type="Proteomes" id="UP000708208"/>
    </source>
</evidence>
<protein>
    <recommendedName>
        <fullName evidence="10">Cytochrome b5 heme-binding domain-containing protein</fullName>
    </recommendedName>
</protein>
<evidence type="ECO:0000256" key="3">
    <source>
        <dbReference type="ARBA" id="ARBA00022692"/>
    </source>
</evidence>
<dbReference type="PANTHER" id="PTHR19359">
    <property type="entry name" value="CYTOCHROME B5"/>
    <property type="match status" value="1"/>
</dbReference>
<dbReference type="InterPro" id="IPR001199">
    <property type="entry name" value="Cyt_B5-like_heme/steroid-bd"/>
</dbReference>
<accession>A0A8J2LS51</accession>
<dbReference type="FunFam" id="3.10.120.10:FF:000002">
    <property type="entry name" value="Cytochrome b5 type B"/>
    <property type="match status" value="1"/>
</dbReference>
<dbReference type="AlphaFoldDB" id="A0A8J2LS51"/>
<dbReference type="SMART" id="SM01117">
    <property type="entry name" value="Cyt-b5"/>
    <property type="match status" value="1"/>
</dbReference>
<dbReference type="EMBL" id="CAJVCH010571290">
    <property type="protein sequence ID" value="CAG7837115.1"/>
    <property type="molecule type" value="Genomic_DNA"/>
</dbReference>
<dbReference type="GO" id="GO:0016020">
    <property type="term" value="C:membrane"/>
    <property type="evidence" value="ECO:0007669"/>
    <property type="project" value="UniProtKB-SubCell"/>
</dbReference>
<gene>
    <name evidence="11" type="ORF">AFUS01_LOCUS46276</name>
</gene>